<gene>
    <name evidence="1" type="ORF">FA95DRAFT_1506886</name>
</gene>
<evidence type="ECO:0000313" key="1">
    <source>
        <dbReference type="EMBL" id="KAI0037516.1"/>
    </source>
</evidence>
<protein>
    <submittedName>
        <fullName evidence="1">Uncharacterized protein</fullName>
    </submittedName>
</protein>
<reference evidence="1" key="2">
    <citation type="journal article" date="2022" name="New Phytol.">
        <title>Evolutionary transition to the ectomycorrhizal habit in the genomes of a hyperdiverse lineage of mushroom-forming fungi.</title>
        <authorList>
            <person name="Looney B."/>
            <person name="Miyauchi S."/>
            <person name="Morin E."/>
            <person name="Drula E."/>
            <person name="Courty P.E."/>
            <person name="Kohler A."/>
            <person name="Kuo A."/>
            <person name="LaButti K."/>
            <person name="Pangilinan J."/>
            <person name="Lipzen A."/>
            <person name="Riley R."/>
            <person name="Andreopoulos W."/>
            <person name="He G."/>
            <person name="Johnson J."/>
            <person name="Nolan M."/>
            <person name="Tritt A."/>
            <person name="Barry K.W."/>
            <person name="Grigoriev I.V."/>
            <person name="Nagy L.G."/>
            <person name="Hibbett D."/>
            <person name="Henrissat B."/>
            <person name="Matheny P.B."/>
            <person name="Labbe J."/>
            <person name="Martin F.M."/>
        </authorList>
    </citation>
    <scope>NUCLEOTIDE SEQUENCE</scope>
    <source>
        <strain evidence="1">FP105234-sp</strain>
    </source>
</reference>
<accession>A0ACB8R1V0</accession>
<reference evidence="1" key="1">
    <citation type="submission" date="2021-02" db="EMBL/GenBank/DDBJ databases">
        <authorList>
            <consortium name="DOE Joint Genome Institute"/>
            <person name="Ahrendt S."/>
            <person name="Looney B.P."/>
            <person name="Miyauchi S."/>
            <person name="Morin E."/>
            <person name="Drula E."/>
            <person name="Courty P.E."/>
            <person name="Chicoki N."/>
            <person name="Fauchery L."/>
            <person name="Kohler A."/>
            <person name="Kuo A."/>
            <person name="Labutti K."/>
            <person name="Pangilinan J."/>
            <person name="Lipzen A."/>
            <person name="Riley R."/>
            <person name="Andreopoulos W."/>
            <person name="He G."/>
            <person name="Johnson J."/>
            <person name="Barry K.W."/>
            <person name="Grigoriev I.V."/>
            <person name="Nagy L."/>
            <person name="Hibbett D."/>
            <person name="Henrissat B."/>
            <person name="Matheny P.B."/>
            <person name="Labbe J."/>
            <person name="Martin F."/>
        </authorList>
    </citation>
    <scope>NUCLEOTIDE SEQUENCE</scope>
    <source>
        <strain evidence="1">FP105234-sp</strain>
    </source>
</reference>
<feature type="non-terminal residue" evidence="1">
    <location>
        <position position="1"/>
    </location>
</feature>
<evidence type="ECO:0000313" key="2">
    <source>
        <dbReference type="Proteomes" id="UP000814033"/>
    </source>
</evidence>
<dbReference type="EMBL" id="MU276892">
    <property type="protein sequence ID" value="KAI0037516.1"/>
    <property type="molecule type" value="Genomic_DNA"/>
</dbReference>
<dbReference type="Proteomes" id="UP000814033">
    <property type="component" value="Unassembled WGS sequence"/>
</dbReference>
<name>A0ACB8R1V0_9AGAM</name>
<comment type="caution">
    <text evidence="1">The sequence shown here is derived from an EMBL/GenBank/DDBJ whole genome shotgun (WGS) entry which is preliminary data.</text>
</comment>
<keyword evidence="2" id="KW-1185">Reference proteome</keyword>
<proteinExistence type="predicted"/>
<sequence>FIALRAEWARARARAKRWHEEVLRIQQEMDNVNRYCIAMADRWERASRNRNDERVPDEVTGEGLRSYAYRQADMFCGMRDSFANLWVFIRQDATALLERYPAVQYPQQIAASS</sequence>
<organism evidence="1 2">
    <name type="scientific">Auriscalpium vulgare</name>
    <dbReference type="NCBI Taxonomy" id="40419"/>
    <lineage>
        <taxon>Eukaryota</taxon>
        <taxon>Fungi</taxon>
        <taxon>Dikarya</taxon>
        <taxon>Basidiomycota</taxon>
        <taxon>Agaricomycotina</taxon>
        <taxon>Agaricomycetes</taxon>
        <taxon>Russulales</taxon>
        <taxon>Auriscalpiaceae</taxon>
        <taxon>Auriscalpium</taxon>
    </lineage>
</organism>